<dbReference type="Proteomes" id="UP000282613">
    <property type="component" value="Unassembled WGS sequence"/>
</dbReference>
<evidence type="ECO:0000256" key="1">
    <source>
        <dbReference type="SAM" id="SignalP"/>
    </source>
</evidence>
<dbReference type="WBParaSite" id="TASK_0000123501-mRNA-1">
    <property type="protein sequence ID" value="TASK_0000123501-mRNA-1"/>
    <property type="gene ID" value="TASK_0000123501"/>
</dbReference>
<keyword evidence="3" id="KW-1185">Reference proteome</keyword>
<feature type="chain" id="PRO_5043132466" evidence="1">
    <location>
        <begin position="22"/>
        <end position="131"/>
    </location>
</feature>
<feature type="signal peptide" evidence="1">
    <location>
        <begin position="1"/>
        <end position="21"/>
    </location>
</feature>
<organism evidence="4">
    <name type="scientific">Taenia asiatica</name>
    <name type="common">Asian tapeworm</name>
    <dbReference type="NCBI Taxonomy" id="60517"/>
    <lineage>
        <taxon>Eukaryota</taxon>
        <taxon>Metazoa</taxon>
        <taxon>Spiralia</taxon>
        <taxon>Lophotrochozoa</taxon>
        <taxon>Platyhelminthes</taxon>
        <taxon>Cestoda</taxon>
        <taxon>Eucestoda</taxon>
        <taxon>Cyclophyllidea</taxon>
        <taxon>Taeniidae</taxon>
        <taxon>Taenia</taxon>
    </lineage>
</organism>
<evidence type="ECO:0000313" key="3">
    <source>
        <dbReference type="Proteomes" id="UP000282613"/>
    </source>
</evidence>
<proteinExistence type="predicted"/>
<protein>
    <submittedName>
        <fullName evidence="4">Secreted protein</fullName>
    </submittedName>
</protein>
<reference evidence="4" key="1">
    <citation type="submission" date="2017-02" db="UniProtKB">
        <authorList>
            <consortium name="WormBaseParasite"/>
        </authorList>
    </citation>
    <scope>IDENTIFICATION</scope>
</reference>
<name>A0A0R3VV43_TAEAS</name>
<dbReference type="OrthoDB" id="10655966at2759"/>
<dbReference type="AlphaFoldDB" id="A0A0R3VV43"/>
<dbReference type="STRING" id="60517.A0A0R3VV43"/>
<dbReference type="EMBL" id="UYRS01000279">
    <property type="protein sequence ID" value="VDK22716.1"/>
    <property type="molecule type" value="Genomic_DNA"/>
</dbReference>
<evidence type="ECO:0000313" key="4">
    <source>
        <dbReference type="WBParaSite" id="TASK_0000123501-mRNA-1"/>
    </source>
</evidence>
<keyword evidence="1" id="KW-0732">Signal</keyword>
<gene>
    <name evidence="2" type="ORF">TASK_LOCUS1236</name>
</gene>
<reference evidence="2 3" key="2">
    <citation type="submission" date="2018-11" db="EMBL/GenBank/DDBJ databases">
        <authorList>
            <consortium name="Pathogen Informatics"/>
        </authorList>
    </citation>
    <scope>NUCLEOTIDE SEQUENCE [LARGE SCALE GENOMIC DNA]</scope>
</reference>
<sequence length="131" mass="14714">MLRPTSVVVCLLEFNSQLVFADLATIFSDATYAMLFDMLSYRPSGYRCPHLVDHWAPCLFSATATNAAFLARGSFHASEAYHYILVMHRRCLGSGEWRWRCVPAEDVKGGAVMDFTWITSVIVVDFPPSLT</sequence>
<evidence type="ECO:0000313" key="2">
    <source>
        <dbReference type="EMBL" id="VDK22716.1"/>
    </source>
</evidence>
<accession>A0A0R3VV43</accession>